<dbReference type="OrthoDB" id="7458077at2759"/>
<proteinExistence type="predicted"/>
<reference evidence="3" key="1">
    <citation type="submission" date="2017-02" db="UniProtKB">
        <authorList>
            <consortium name="WormBaseParasite"/>
        </authorList>
    </citation>
    <scope>IDENTIFICATION</scope>
</reference>
<dbReference type="WBParaSite" id="EVEC_0000400101-mRNA-1">
    <property type="protein sequence ID" value="EVEC_0000400101-mRNA-1"/>
    <property type="gene ID" value="EVEC_0000400101"/>
</dbReference>
<organism evidence="3">
    <name type="scientific">Enterobius vermicularis</name>
    <name type="common">Human pinworm</name>
    <dbReference type="NCBI Taxonomy" id="51028"/>
    <lineage>
        <taxon>Eukaryota</taxon>
        <taxon>Metazoa</taxon>
        <taxon>Ecdysozoa</taxon>
        <taxon>Nematoda</taxon>
        <taxon>Chromadorea</taxon>
        <taxon>Rhabditida</taxon>
        <taxon>Spirurina</taxon>
        <taxon>Oxyuridomorpha</taxon>
        <taxon>Oxyuroidea</taxon>
        <taxon>Oxyuridae</taxon>
        <taxon>Enterobius</taxon>
    </lineage>
</organism>
<accession>A0A0N4V1Z7</accession>
<name>A0A0N4V1Z7_ENTVE</name>
<protein>
    <submittedName>
        <fullName evidence="1 3">Uncharacterized protein</fullName>
    </submittedName>
</protein>
<keyword evidence="2" id="KW-1185">Reference proteome</keyword>
<reference evidence="1 2" key="2">
    <citation type="submission" date="2018-10" db="EMBL/GenBank/DDBJ databases">
        <authorList>
            <consortium name="Pathogen Informatics"/>
        </authorList>
    </citation>
    <scope>NUCLEOTIDE SEQUENCE [LARGE SCALE GENOMIC DNA]</scope>
</reference>
<evidence type="ECO:0000313" key="1">
    <source>
        <dbReference type="EMBL" id="VDD88566.1"/>
    </source>
</evidence>
<dbReference type="Proteomes" id="UP000274131">
    <property type="component" value="Unassembled WGS sequence"/>
</dbReference>
<evidence type="ECO:0000313" key="3">
    <source>
        <dbReference type="WBParaSite" id="EVEC_0000400101-mRNA-1"/>
    </source>
</evidence>
<evidence type="ECO:0000313" key="2">
    <source>
        <dbReference type="Proteomes" id="UP000274131"/>
    </source>
</evidence>
<gene>
    <name evidence="1" type="ORF">EVEC_LOCUS3709</name>
</gene>
<dbReference type="AlphaFoldDB" id="A0A0N4V1Z7"/>
<sequence>MRSKSSHQKIKNNEEFEILCRTKNFDAYIRVHPPVVNEAAHSEISPGTISPPPQYSEIYRKRLNTCIRKMFEELEQHGVDGVAANLERLNKLSSVEGIDENKLRNLHKKKRAKTNGKVKRVLHGINYSLVIRNCENWIELKCIKIEHILREDVSKLIEIISAYIGYKNFYFEGIKESLEKGVSIEVLEKLHREKITEASEKFEESLKNIAVISPKKWIEDFEESIECFFKLFYEYCKQNAVASGSKLIFSDQKCLQPLVDDPSLRPTITSGEAEQISKAIGKAVPYTILTARFINAAYNDIKNGTTRNMVTIAASVATGLFTRSFSEAAGVTIGSTILPGPGSIIGSAVGAAVGQCFSLWITKTVLDKAFDKLGYNIDTVKCENCGRSYKRSTCTKGRACLCECCIEEREKQKRFYCVNLQSPV</sequence>
<dbReference type="EMBL" id="UXUI01007662">
    <property type="protein sequence ID" value="VDD88566.1"/>
    <property type="molecule type" value="Genomic_DNA"/>
</dbReference>